<organism evidence="1 2">
    <name type="scientific">Dreissena polymorpha</name>
    <name type="common">Zebra mussel</name>
    <name type="synonym">Mytilus polymorpha</name>
    <dbReference type="NCBI Taxonomy" id="45954"/>
    <lineage>
        <taxon>Eukaryota</taxon>
        <taxon>Metazoa</taxon>
        <taxon>Spiralia</taxon>
        <taxon>Lophotrochozoa</taxon>
        <taxon>Mollusca</taxon>
        <taxon>Bivalvia</taxon>
        <taxon>Autobranchia</taxon>
        <taxon>Heteroconchia</taxon>
        <taxon>Euheterodonta</taxon>
        <taxon>Imparidentia</taxon>
        <taxon>Neoheterodontei</taxon>
        <taxon>Myida</taxon>
        <taxon>Dreissenoidea</taxon>
        <taxon>Dreissenidae</taxon>
        <taxon>Dreissena</taxon>
    </lineage>
</organism>
<proteinExistence type="predicted"/>
<gene>
    <name evidence="1" type="ORF">DPMN_191291</name>
</gene>
<keyword evidence="2" id="KW-1185">Reference proteome</keyword>
<dbReference type="EMBL" id="JAIWYP010000043">
    <property type="protein sequence ID" value="KAH3691150.1"/>
    <property type="molecule type" value="Genomic_DNA"/>
</dbReference>
<sequence length="104" mass="11262">MITNKVIVSTNLTRIDNVTPFTNDFVEAKHPVKAEGCVIVVRVVFVAGLTESLECFNCQNLVDSLPVLTPANVPVASPAFSKLSTQATIYGTTWAVRAISICMY</sequence>
<accession>A0A9D4BET8</accession>
<protein>
    <submittedName>
        <fullName evidence="1">Uncharacterized protein</fullName>
    </submittedName>
</protein>
<reference evidence="1" key="1">
    <citation type="journal article" date="2019" name="bioRxiv">
        <title>The Genome of the Zebra Mussel, Dreissena polymorpha: A Resource for Invasive Species Research.</title>
        <authorList>
            <person name="McCartney M.A."/>
            <person name="Auch B."/>
            <person name="Kono T."/>
            <person name="Mallez S."/>
            <person name="Zhang Y."/>
            <person name="Obille A."/>
            <person name="Becker A."/>
            <person name="Abrahante J.E."/>
            <person name="Garbe J."/>
            <person name="Badalamenti J.P."/>
            <person name="Herman A."/>
            <person name="Mangelson H."/>
            <person name="Liachko I."/>
            <person name="Sullivan S."/>
            <person name="Sone E.D."/>
            <person name="Koren S."/>
            <person name="Silverstein K.A.T."/>
            <person name="Beckman K.B."/>
            <person name="Gohl D.M."/>
        </authorList>
    </citation>
    <scope>NUCLEOTIDE SEQUENCE</scope>
    <source>
        <strain evidence="1">Duluth1</strain>
        <tissue evidence="1">Whole animal</tissue>
    </source>
</reference>
<dbReference type="AlphaFoldDB" id="A0A9D4BET8"/>
<evidence type="ECO:0000313" key="2">
    <source>
        <dbReference type="Proteomes" id="UP000828390"/>
    </source>
</evidence>
<name>A0A9D4BET8_DREPO</name>
<reference evidence="1" key="2">
    <citation type="submission" date="2020-11" db="EMBL/GenBank/DDBJ databases">
        <authorList>
            <person name="McCartney M.A."/>
            <person name="Auch B."/>
            <person name="Kono T."/>
            <person name="Mallez S."/>
            <person name="Becker A."/>
            <person name="Gohl D.M."/>
            <person name="Silverstein K.A.T."/>
            <person name="Koren S."/>
            <person name="Bechman K.B."/>
            <person name="Herman A."/>
            <person name="Abrahante J.E."/>
            <person name="Garbe J."/>
        </authorList>
    </citation>
    <scope>NUCLEOTIDE SEQUENCE</scope>
    <source>
        <strain evidence="1">Duluth1</strain>
        <tissue evidence="1">Whole animal</tissue>
    </source>
</reference>
<comment type="caution">
    <text evidence="1">The sequence shown here is derived from an EMBL/GenBank/DDBJ whole genome shotgun (WGS) entry which is preliminary data.</text>
</comment>
<dbReference type="Proteomes" id="UP000828390">
    <property type="component" value="Unassembled WGS sequence"/>
</dbReference>
<evidence type="ECO:0000313" key="1">
    <source>
        <dbReference type="EMBL" id="KAH3691150.1"/>
    </source>
</evidence>